<accession>A0A8H7PX53</accession>
<dbReference type="GO" id="GO:0043248">
    <property type="term" value="P:proteasome assembly"/>
    <property type="evidence" value="ECO:0007669"/>
    <property type="project" value="TreeGrafter"/>
</dbReference>
<comment type="similarity">
    <text evidence="3 4">Belongs to the PSMG2 family.</text>
</comment>
<protein>
    <recommendedName>
        <fullName evidence="1 4">Proteasome assembly chaperone 2</fullName>
    </recommendedName>
</protein>
<dbReference type="PIRSF" id="PIRSF010044">
    <property type="entry name" value="UCP010044"/>
    <property type="match status" value="1"/>
</dbReference>
<dbReference type="InterPro" id="IPR038389">
    <property type="entry name" value="PSMG2_sf"/>
</dbReference>
<evidence type="ECO:0000256" key="3">
    <source>
        <dbReference type="ARBA" id="ARBA00025745"/>
    </source>
</evidence>
<sequence>MNTFVPAQGFDPELLKGSTLIIPTVSIANVPQLTIDLYVNSLKLERIGFMDDASVMPVAGIFEFAPEKGILVAYEVYQSEDRKFTFVQQRTPILKGKRQSLLANLESFISIYDFSRILIITSTDASRRVDIQMTGVPFRLLASPESSVGKRASEINLPAYEKLPEEEHQLPHHPESEAEKDIPYLHGSGVARKLYGRLVSKYDVSMLIMFALEGDNIQDSVEYAKCIDAVLGVVDTGRAADFKWEYPASWDWVFGAPLNPALYD</sequence>
<keyword evidence="2 4" id="KW-0143">Chaperone</keyword>
<dbReference type="InterPro" id="IPR016562">
    <property type="entry name" value="Proteasome_assmbl_chp_2_euk"/>
</dbReference>
<dbReference type="InterPro" id="IPR019151">
    <property type="entry name" value="Proteasome_assmbl_chaperone_2"/>
</dbReference>
<evidence type="ECO:0000256" key="1">
    <source>
        <dbReference type="ARBA" id="ARBA00019186"/>
    </source>
</evidence>
<name>A0A8H7PX53_MORIS</name>
<dbReference type="OrthoDB" id="10260712at2759"/>
<organism evidence="5 6">
    <name type="scientific">Mortierella isabellina</name>
    <name type="common">Filamentous fungus</name>
    <name type="synonym">Umbelopsis isabellina</name>
    <dbReference type="NCBI Taxonomy" id="91625"/>
    <lineage>
        <taxon>Eukaryota</taxon>
        <taxon>Fungi</taxon>
        <taxon>Fungi incertae sedis</taxon>
        <taxon>Mucoromycota</taxon>
        <taxon>Mucoromycotina</taxon>
        <taxon>Umbelopsidomycetes</taxon>
        <taxon>Umbelopsidales</taxon>
        <taxon>Umbelopsidaceae</taxon>
        <taxon>Umbelopsis</taxon>
    </lineage>
</organism>
<evidence type="ECO:0000313" key="6">
    <source>
        <dbReference type="Proteomes" id="UP000654370"/>
    </source>
</evidence>
<dbReference type="PANTHER" id="PTHR12970">
    <property type="entry name" value="PROTEASOME ASSEMBLY CHAPERONE 2"/>
    <property type="match status" value="1"/>
</dbReference>
<dbReference type="GO" id="GO:0005634">
    <property type="term" value="C:nucleus"/>
    <property type="evidence" value="ECO:0007669"/>
    <property type="project" value="TreeGrafter"/>
</dbReference>
<dbReference type="Gene3D" id="3.40.50.10900">
    <property type="entry name" value="PAC-like subunit"/>
    <property type="match status" value="2"/>
</dbReference>
<dbReference type="Pfam" id="PF09754">
    <property type="entry name" value="PAC2"/>
    <property type="match status" value="1"/>
</dbReference>
<dbReference type="GO" id="GO:0005829">
    <property type="term" value="C:cytosol"/>
    <property type="evidence" value="ECO:0007669"/>
    <property type="project" value="TreeGrafter"/>
</dbReference>
<dbReference type="PANTHER" id="PTHR12970:SF1">
    <property type="entry name" value="PROTEASOME ASSEMBLY CHAPERONE 2"/>
    <property type="match status" value="1"/>
</dbReference>
<keyword evidence="6" id="KW-1185">Reference proteome</keyword>
<dbReference type="EMBL" id="JAEPQZ010000004">
    <property type="protein sequence ID" value="KAG2181907.1"/>
    <property type="molecule type" value="Genomic_DNA"/>
</dbReference>
<comment type="subunit">
    <text evidence="4">Component of the 20S proteasome chaperone.</text>
</comment>
<reference evidence="5" key="1">
    <citation type="submission" date="2020-12" db="EMBL/GenBank/DDBJ databases">
        <title>Metabolic potential, ecology and presence of endohyphal bacteria is reflected in genomic diversity of Mucoromycotina.</title>
        <authorList>
            <person name="Muszewska A."/>
            <person name="Okrasinska A."/>
            <person name="Steczkiewicz K."/>
            <person name="Drgas O."/>
            <person name="Orlowska M."/>
            <person name="Perlinska-Lenart U."/>
            <person name="Aleksandrzak-Piekarczyk T."/>
            <person name="Szatraj K."/>
            <person name="Zielenkiewicz U."/>
            <person name="Pilsyk S."/>
            <person name="Malc E."/>
            <person name="Mieczkowski P."/>
            <person name="Kruszewska J.S."/>
            <person name="Biernat P."/>
            <person name="Pawlowska J."/>
        </authorList>
    </citation>
    <scope>NUCLEOTIDE SEQUENCE</scope>
    <source>
        <strain evidence="5">WA0000067209</strain>
    </source>
</reference>
<proteinExistence type="inferred from homology"/>
<gene>
    <name evidence="5" type="ORF">INT43_006832</name>
</gene>
<comment type="caution">
    <text evidence="5">The sequence shown here is derived from an EMBL/GenBank/DDBJ whole genome shotgun (WGS) entry which is preliminary data.</text>
</comment>
<evidence type="ECO:0000256" key="4">
    <source>
        <dbReference type="PIRNR" id="PIRNR010044"/>
    </source>
</evidence>
<dbReference type="Proteomes" id="UP000654370">
    <property type="component" value="Unassembled WGS sequence"/>
</dbReference>
<evidence type="ECO:0000256" key="2">
    <source>
        <dbReference type="ARBA" id="ARBA00023186"/>
    </source>
</evidence>
<comment type="function">
    <text evidence="4">Involved in 20S proteasome assembly.</text>
</comment>
<dbReference type="AlphaFoldDB" id="A0A8H7PX53"/>
<evidence type="ECO:0000313" key="5">
    <source>
        <dbReference type="EMBL" id="KAG2181907.1"/>
    </source>
</evidence>